<name>A0A7J9MAG0_GOSSC</name>
<dbReference type="AlphaFoldDB" id="A0A7J9MAG0"/>
<dbReference type="PANTHER" id="PTHR31286:SF99">
    <property type="entry name" value="DUF4283 DOMAIN-CONTAINING PROTEIN"/>
    <property type="match status" value="1"/>
</dbReference>
<dbReference type="Proteomes" id="UP000593576">
    <property type="component" value="Unassembled WGS sequence"/>
</dbReference>
<evidence type="ECO:0000313" key="3">
    <source>
        <dbReference type="Proteomes" id="UP000593576"/>
    </source>
</evidence>
<dbReference type="OrthoDB" id="951430at2759"/>
<accession>A0A7J9MAG0</accession>
<comment type="caution">
    <text evidence="2">The sequence shown here is derived from an EMBL/GenBank/DDBJ whole genome shotgun (WGS) entry which is preliminary data.</text>
</comment>
<keyword evidence="1" id="KW-0812">Transmembrane</keyword>
<keyword evidence="3" id="KW-1185">Reference proteome</keyword>
<dbReference type="InterPro" id="IPR040256">
    <property type="entry name" value="At4g02000-like"/>
</dbReference>
<organism evidence="2 3">
    <name type="scientific">Gossypium schwendimanii</name>
    <name type="common">Cotton</name>
    <dbReference type="NCBI Taxonomy" id="34291"/>
    <lineage>
        <taxon>Eukaryota</taxon>
        <taxon>Viridiplantae</taxon>
        <taxon>Streptophyta</taxon>
        <taxon>Embryophyta</taxon>
        <taxon>Tracheophyta</taxon>
        <taxon>Spermatophyta</taxon>
        <taxon>Magnoliopsida</taxon>
        <taxon>eudicotyledons</taxon>
        <taxon>Gunneridae</taxon>
        <taxon>Pentapetalae</taxon>
        <taxon>rosids</taxon>
        <taxon>malvids</taxon>
        <taxon>Malvales</taxon>
        <taxon>Malvaceae</taxon>
        <taxon>Malvoideae</taxon>
        <taxon>Gossypium</taxon>
    </lineage>
</organism>
<reference evidence="2 3" key="1">
    <citation type="journal article" date="2019" name="Genome Biol. Evol.">
        <title>Insights into the evolution of the New World diploid cottons (Gossypium, subgenus Houzingenia) based on genome sequencing.</title>
        <authorList>
            <person name="Grover C.E."/>
            <person name="Arick M.A. 2nd"/>
            <person name="Thrash A."/>
            <person name="Conover J.L."/>
            <person name="Sanders W.S."/>
            <person name="Peterson D.G."/>
            <person name="Frelichowski J.E."/>
            <person name="Scheffler J.A."/>
            <person name="Scheffler B.E."/>
            <person name="Wendel J.F."/>
        </authorList>
    </citation>
    <scope>NUCLEOTIDE SEQUENCE [LARGE SCALE GENOMIC DNA]</scope>
    <source>
        <strain evidence="2">1</strain>
        <tissue evidence="2">Leaf</tissue>
    </source>
</reference>
<keyword evidence="1" id="KW-1133">Transmembrane helix</keyword>
<feature type="transmembrane region" description="Helical" evidence="1">
    <location>
        <begin position="67"/>
        <end position="87"/>
    </location>
</feature>
<gene>
    <name evidence="2" type="ORF">Goshw_006101</name>
</gene>
<evidence type="ECO:0008006" key="4">
    <source>
        <dbReference type="Google" id="ProtNLM"/>
    </source>
</evidence>
<protein>
    <recommendedName>
        <fullName evidence="4">DUF4283 domain-containing protein</fullName>
    </recommendedName>
</protein>
<proteinExistence type="predicted"/>
<evidence type="ECO:0000256" key="1">
    <source>
        <dbReference type="SAM" id="Phobius"/>
    </source>
</evidence>
<evidence type="ECO:0000313" key="2">
    <source>
        <dbReference type="EMBL" id="MBA0867928.1"/>
    </source>
</evidence>
<keyword evidence="1" id="KW-0472">Membrane</keyword>
<sequence length="179" mass="20885">MKKVKFRSTDSPLTAKTIISYKPLWVEDDTPDLPQGIEQCSGKGGNIPIRLLEEEKCQIRRKWEKTFIVKILCGEVYVLIMTLTQFLRVDRGSLMATFDLVADWVRLLPLEFYYVELLAKIRRSMGILLHADDATSSELRGKCARFWIQVNIENPLKKYLMVYGHKQSIQYEGLERFCF</sequence>
<dbReference type="PANTHER" id="PTHR31286">
    <property type="entry name" value="GLYCINE-RICH CELL WALL STRUCTURAL PROTEIN 1.8-LIKE"/>
    <property type="match status" value="1"/>
</dbReference>
<dbReference type="EMBL" id="JABFAF010000010">
    <property type="protein sequence ID" value="MBA0867928.1"/>
    <property type="molecule type" value="Genomic_DNA"/>
</dbReference>